<evidence type="ECO:0000259" key="6">
    <source>
        <dbReference type="Pfam" id="PF06271"/>
    </source>
</evidence>
<keyword evidence="3 5" id="KW-1133">Transmembrane helix</keyword>
<feature type="domain" description="RDD" evidence="6">
    <location>
        <begin position="35"/>
        <end position="163"/>
    </location>
</feature>
<evidence type="ECO:0000313" key="7">
    <source>
        <dbReference type="EMBL" id="GHD27359.1"/>
    </source>
</evidence>
<sequence>MSDESRSGAAAADPDDEFLYRGNRLGLPESGPGSVPGVMRRLVGLALDWMLATLIVMGALNAGLIGQELVLAADRGGEPEALALTNFTTLSTLVVFAAVNILLLTLFGTSVGRRLAGVGITATGERSWPWFVSMTVRTLLLCLVIPAVVYDRDTRGLHDRAAGTVTTRF</sequence>
<dbReference type="Pfam" id="PF06271">
    <property type="entry name" value="RDD"/>
    <property type="match status" value="1"/>
</dbReference>
<evidence type="ECO:0000256" key="3">
    <source>
        <dbReference type="ARBA" id="ARBA00022989"/>
    </source>
</evidence>
<evidence type="ECO:0000256" key="2">
    <source>
        <dbReference type="ARBA" id="ARBA00022692"/>
    </source>
</evidence>
<comment type="caution">
    <text evidence="7">The sequence shown here is derived from an EMBL/GenBank/DDBJ whole genome shotgun (WGS) entry which is preliminary data.</text>
</comment>
<keyword evidence="8" id="KW-1185">Reference proteome</keyword>
<evidence type="ECO:0000256" key="5">
    <source>
        <dbReference type="SAM" id="Phobius"/>
    </source>
</evidence>
<gene>
    <name evidence="7" type="ORF">GCM10007147_26420</name>
</gene>
<name>A0A919CI97_9ACTN</name>
<proteinExistence type="predicted"/>
<organism evidence="7 8">
    <name type="scientific">Nocardiopsis kunsanensis</name>
    <dbReference type="NCBI Taxonomy" id="141693"/>
    <lineage>
        <taxon>Bacteria</taxon>
        <taxon>Bacillati</taxon>
        <taxon>Actinomycetota</taxon>
        <taxon>Actinomycetes</taxon>
        <taxon>Streptosporangiales</taxon>
        <taxon>Nocardiopsidaceae</taxon>
        <taxon>Nocardiopsis</taxon>
    </lineage>
</organism>
<dbReference type="RefSeq" id="WP_017578311.1">
    <property type="nucleotide sequence ID" value="NZ_BMXL01000012.1"/>
</dbReference>
<keyword evidence="2 5" id="KW-0812">Transmembrane</keyword>
<evidence type="ECO:0000313" key="8">
    <source>
        <dbReference type="Proteomes" id="UP000654947"/>
    </source>
</evidence>
<evidence type="ECO:0000256" key="4">
    <source>
        <dbReference type="ARBA" id="ARBA00023136"/>
    </source>
</evidence>
<dbReference type="InterPro" id="IPR010432">
    <property type="entry name" value="RDD"/>
</dbReference>
<accession>A0A919CI97</accession>
<dbReference type="AlphaFoldDB" id="A0A919CI97"/>
<feature type="transmembrane region" description="Helical" evidence="5">
    <location>
        <begin position="49"/>
        <end position="71"/>
    </location>
</feature>
<reference evidence="7 8" key="1">
    <citation type="journal article" date="2014" name="Int. J. Syst. Evol. Microbiol.">
        <title>Complete genome sequence of Corynebacterium casei LMG S-19264T (=DSM 44701T), isolated from a smear-ripened cheese.</title>
        <authorList>
            <consortium name="US DOE Joint Genome Institute (JGI-PGF)"/>
            <person name="Walter F."/>
            <person name="Albersmeier A."/>
            <person name="Kalinowski J."/>
            <person name="Ruckert C."/>
        </authorList>
    </citation>
    <scope>NUCLEOTIDE SEQUENCE [LARGE SCALE GENOMIC DNA]</scope>
    <source>
        <strain evidence="7 8">KCTC 19473</strain>
    </source>
</reference>
<keyword evidence="4 5" id="KW-0472">Membrane</keyword>
<dbReference type="Proteomes" id="UP000654947">
    <property type="component" value="Unassembled WGS sequence"/>
</dbReference>
<dbReference type="GO" id="GO:0016020">
    <property type="term" value="C:membrane"/>
    <property type="evidence" value="ECO:0007669"/>
    <property type="project" value="UniProtKB-SubCell"/>
</dbReference>
<feature type="transmembrane region" description="Helical" evidence="5">
    <location>
        <begin position="128"/>
        <end position="150"/>
    </location>
</feature>
<feature type="transmembrane region" description="Helical" evidence="5">
    <location>
        <begin position="83"/>
        <end position="108"/>
    </location>
</feature>
<protein>
    <submittedName>
        <fullName evidence="7">RDD family protein</fullName>
    </submittedName>
</protein>
<evidence type="ECO:0000256" key="1">
    <source>
        <dbReference type="ARBA" id="ARBA00004141"/>
    </source>
</evidence>
<dbReference type="EMBL" id="BMXL01000012">
    <property type="protein sequence ID" value="GHD27359.1"/>
    <property type="molecule type" value="Genomic_DNA"/>
</dbReference>
<comment type="subcellular location">
    <subcellularLocation>
        <location evidence="1">Membrane</location>
        <topology evidence="1">Multi-pass membrane protein</topology>
    </subcellularLocation>
</comment>